<reference evidence="1" key="2">
    <citation type="submission" date="2015-06" db="UniProtKB">
        <authorList>
            <consortium name="EnsemblMetazoa"/>
        </authorList>
    </citation>
    <scope>IDENTIFICATION</scope>
</reference>
<dbReference type="Proteomes" id="UP000015104">
    <property type="component" value="Unassembled WGS sequence"/>
</dbReference>
<evidence type="ECO:0000313" key="1">
    <source>
        <dbReference type="EnsemblMetazoa" id="tetur03g04130.1"/>
    </source>
</evidence>
<proteinExistence type="predicted"/>
<protein>
    <submittedName>
        <fullName evidence="1">Uncharacterized protein</fullName>
    </submittedName>
</protein>
<dbReference type="HOGENOM" id="CLU_3208212_0_0_1"/>
<dbReference type="EnsemblMetazoa" id="tetur03g04130.1">
    <property type="protein sequence ID" value="tetur03g04130.1"/>
    <property type="gene ID" value="tetur03g04130"/>
</dbReference>
<dbReference type="AlphaFoldDB" id="T1JZJ1"/>
<accession>T1JZJ1</accession>
<evidence type="ECO:0000313" key="2">
    <source>
        <dbReference type="Proteomes" id="UP000015104"/>
    </source>
</evidence>
<name>T1JZJ1_TETUR</name>
<reference evidence="2" key="1">
    <citation type="submission" date="2011-08" db="EMBL/GenBank/DDBJ databases">
        <authorList>
            <person name="Rombauts S."/>
        </authorList>
    </citation>
    <scope>NUCLEOTIDE SEQUENCE</scope>
    <source>
        <strain evidence="2">London</strain>
    </source>
</reference>
<keyword evidence="2" id="KW-1185">Reference proteome</keyword>
<dbReference type="EMBL" id="CAEY01001120">
    <property type="status" value="NOT_ANNOTATED_CDS"/>
    <property type="molecule type" value="Genomic_DNA"/>
</dbReference>
<sequence length="45" mass="5524">MSRDTQENTFLLSSSFHLYPHHNHQHYSQVCTRQLHRKQHFFVLS</sequence>
<organism evidence="1 2">
    <name type="scientific">Tetranychus urticae</name>
    <name type="common">Two-spotted spider mite</name>
    <dbReference type="NCBI Taxonomy" id="32264"/>
    <lineage>
        <taxon>Eukaryota</taxon>
        <taxon>Metazoa</taxon>
        <taxon>Ecdysozoa</taxon>
        <taxon>Arthropoda</taxon>
        <taxon>Chelicerata</taxon>
        <taxon>Arachnida</taxon>
        <taxon>Acari</taxon>
        <taxon>Acariformes</taxon>
        <taxon>Trombidiformes</taxon>
        <taxon>Prostigmata</taxon>
        <taxon>Eleutherengona</taxon>
        <taxon>Raphignathae</taxon>
        <taxon>Tetranychoidea</taxon>
        <taxon>Tetranychidae</taxon>
        <taxon>Tetranychus</taxon>
    </lineage>
</organism>